<comment type="similarity">
    <text evidence="3 10">Belongs to the cytochrome P450 family.</text>
</comment>
<dbReference type="Gene3D" id="1.10.630.10">
    <property type="entry name" value="Cytochrome P450"/>
    <property type="match status" value="1"/>
</dbReference>
<dbReference type="SUPFAM" id="SSF48264">
    <property type="entry name" value="Cytochrome P450"/>
    <property type="match status" value="1"/>
</dbReference>
<dbReference type="GO" id="GO:0004497">
    <property type="term" value="F:monooxygenase activity"/>
    <property type="evidence" value="ECO:0007669"/>
    <property type="project" value="UniProtKB-KW"/>
</dbReference>
<dbReference type="EMBL" id="MU854320">
    <property type="protein sequence ID" value="KAK4044295.1"/>
    <property type="molecule type" value="Genomic_DNA"/>
</dbReference>
<reference evidence="13" key="1">
    <citation type="journal article" date="2023" name="Mol. Phylogenet. Evol.">
        <title>Genome-scale phylogeny and comparative genomics of the fungal order Sordariales.</title>
        <authorList>
            <person name="Hensen N."/>
            <person name="Bonometti L."/>
            <person name="Westerberg I."/>
            <person name="Brannstrom I.O."/>
            <person name="Guillou S."/>
            <person name="Cros-Aarteil S."/>
            <person name="Calhoun S."/>
            <person name="Haridas S."/>
            <person name="Kuo A."/>
            <person name="Mondo S."/>
            <person name="Pangilinan J."/>
            <person name="Riley R."/>
            <person name="LaButti K."/>
            <person name="Andreopoulos B."/>
            <person name="Lipzen A."/>
            <person name="Chen C."/>
            <person name="Yan M."/>
            <person name="Daum C."/>
            <person name="Ng V."/>
            <person name="Clum A."/>
            <person name="Steindorff A."/>
            <person name="Ohm R.A."/>
            <person name="Martin F."/>
            <person name="Silar P."/>
            <person name="Natvig D.O."/>
            <person name="Lalanne C."/>
            <person name="Gautier V."/>
            <person name="Ament-Velasquez S.L."/>
            <person name="Kruys A."/>
            <person name="Hutchinson M.I."/>
            <person name="Powell A.J."/>
            <person name="Barry K."/>
            <person name="Miller A.N."/>
            <person name="Grigoriev I.V."/>
            <person name="Debuchy R."/>
            <person name="Gladieux P."/>
            <person name="Hiltunen Thoren M."/>
            <person name="Johannesson H."/>
        </authorList>
    </citation>
    <scope>NUCLEOTIDE SEQUENCE [LARGE SCALE GENOMIC DNA]</scope>
    <source>
        <strain evidence="13">CBS 284.82</strain>
    </source>
</reference>
<feature type="transmembrane region" description="Helical" evidence="11">
    <location>
        <begin position="12"/>
        <end position="35"/>
    </location>
</feature>
<proteinExistence type="inferred from homology"/>
<protein>
    <submittedName>
        <fullName evidence="12">Cytochrome P450</fullName>
    </submittedName>
</protein>
<gene>
    <name evidence="12" type="ORF">C8A01DRAFT_31612</name>
</gene>
<dbReference type="PROSITE" id="PS00086">
    <property type="entry name" value="CYTOCHROME_P450"/>
    <property type="match status" value="1"/>
</dbReference>
<evidence type="ECO:0000256" key="6">
    <source>
        <dbReference type="ARBA" id="ARBA00023002"/>
    </source>
</evidence>
<dbReference type="AlphaFoldDB" id="A0AAN6PQE2"/>
<comment type="caution">
    <text evidence="12">The sequence shown here is derived from an EMBL/GenBank/DDBJ whole genome shotgun (WGS) entry which is preliminary data.</text>
</comment>
<dbReference type="InterPro" id="IPR036396">
    <property type="entry name" value="Cyt_P450_sf"/>
</dbReference>
<dbReference type="PRINTS" id="PR00465">
    <property type="entry name" value="EP450IV"/>
</dbReference>
<feature type="binding site" description="axial binding residue" evidence="9">
    <location>
        <position position="474"/>
    </location>
    <ligand>
        <name>heme</name>
        <dbReference type="ChEBI" id="CHEBI:30413"/>
    </ligand>
    <ligandPart>
        <name>Fe</name>
        <dbReference type="ChEBI" id="CHEBI:18248"/>
    </ligandPart>
</feature>
<evidence type="ECO:0000313" key="12">
    <source>
        <dbReference type="EMBL" id="KAK4044295.1"/>
    </source>
</evidence>
<dbReference type="PANTHER" id="PTHR24305">
    <property type="entry name" value="CYTOCHROME P450"/>
    <property type="match status" value="1"/>
</dbReference>
<comment type="cofactor">
    <cofactor evidence="1 9">
        <name>heme</name>
        <dbReference type="ChEBI" id="CHEBI:30413"/>
    </cofactor>
</comment>
<dbReference type="GO" id="GO:0020037">
    <property type="term" value="F:heme binding"/>
    <property type="evidence" value="ECO:0007669"/>
    <property type="project" value="InterPro"/>
</dbReference>
<evidence type="ECO:0000313" key="13">
    <source>
        <dbReference type="Proteomes" id="UP001303115"/>
    </source>
</evidence>
<sequence>MMSAQDVAAWTWSHASVVTLGLFSLACLLGALQLFRTWRRLRHIPGPFPACITNFHRAYWVTTKRAHLILQDVHEKYGEIVRIGPNTVVFSNPEAIPTVYTARTGFPKSEFYLTLQAYNPNSGALQAIFNTPDEDMHKRLKSPIASLFTPNNVPAYEGRVDEVLALLGARLDEQFLQHDRIFELGSWLQFFAFDVMGTLTFSKRYGFLETGKDVGRMLGTIKDFMRSSAPLTQIAWLDWLLRKNRVGDWLQRHFFTQASMGILGFVGKAIGEKRAALAAAEKAADTNAAAHGGKLGKDFLTHYVELQQNDPQIPPWAPTAWTFSNVIAGSDSVGSLMRTTVFNLLAYPHTLERLYEELRDSVDSSGSGSPFPAYATVRNLPYLDACVQEGIRMHPPFCLPFERVVPRGGVTVLGKFLPEGTVVGGSPYVVNRHRGTFGDDAEFWRPERWLEKGDEHKRKLEQSMLTFGSGRRVCLGRHVGIMEIKKLISFLVLNYDIRIVDPEKFEVENSWFFFQKGLYARIRKRSQTASPST</sequence>
<dbReference type="Proteomes" id="UP001303115">
    <property type="component" value="Unassembled WGS sequence"/>
</dbReference>
<evidence type="ECO:0000256" key="9">
    <source>
        <dbReference type="PIRSR" id="PIRSR602403-1"/>
    </source>
</evidence>
<dbReference type="InterPro" id="IPR050121">
    <property type="entry name" value="Cytochrome_P450_monoxygenase"/>
</dbReference>
<dbReference type="CDD" id="cd11060">
    <property type="entry name" value="CYP57A1-like"/>
    <property type="match status" value="1"/>
</dbReference>
<dbReference type="Pfam" id="PF00067">
    <property type="entry name" value="p450"/>
    <property type="match status" value="1"/>
</dbReference>
<dbReference type="InterPro" id="IPR001128">
    <property type="entry name" value="Cyt_P450"/>
</dbReference>
<evidence type="ECO:0000256" key="8">
    <source>
        <dbReference type="ARBA" id="ARBA00023033"/>
    </source>
</evidence>
<keyword evidence="11" id="KW-0812">Transmembrane</keyword>
<dbReference type="PANTHER" id="PTHR24305:SF175">
    <property type="entry name" value="CYTOCHROME P450 MONOOXYGENASE PKFB"/>
    <property type="match status" value="1"/>
</dbReference>
<evidence type="ECO:0000256" key="2">
    <source>
        <dbReference type="ARBA" id="ARBA00005179"/>
    </source>
</evidence>
<keyword evidence="6 10" id="KW-0560">Oxidoreductase</keyword>
<evidence type="ECO:0000256" key="3">
    <source>
        <dbReference type="ARBA" id="ARBA00010617"/>
    </source>
</evidence>
<keyword evidence="5 9" id="KW-0479">Metal-binding</keyword>
<name>A0AAN6PQE2_9PEZI</name>
<dbReference type="GO" id="GO:0005506">
    <property type="term" value="F:iron ion binding"/>
    <property type="evidence" value="ECO:0007669"/>
    <property type="project" value="InterPro"/>
</dbReference>
<dbReference type="GO" id="GO:0016705">
    <property type="term" value="F:oxidoreductase activity, acting on paired donors, with incorporation or reduction of molecular oxygen"/>
    <property type="evidence" value="ECO:0007669"/>
    <property type="project" value="InterPro"/>
</dbReference>
<evidence type="ECO:0000256" key="4">
    <source>
        <dbReference type="ARBA" id="ARBA00022617"/>
    </source>
</evidence>
<evidence type="ECO:0000256" key="5">
    <source>
        <dbReference type="ARBA" id="ARBA00022723"/>
    </source>
</evidence>
<keyword evidence="11" id="KW-1133">Transmembrane helix</keyword>
<dbReference type="PRINTS" id="PR00385">
    <property type="entry name" value="P450"/>
</dbReference>
<comment type="pathway">
    <text evidence="2">Secondary metabolite biosynthesis.</text>
</comment>
<keyword evidence="13" id="KW-1185">Reference proteome</keyword>
<keyword evidence="8 10" id="KW-0503">Monooxygenase</keyword>
<keyword evidence="11" id="KW-0472">Membrane</keyword>
<dbReference type="InterPro" id="IPR017972">
    <property type="entry name" value="Cyt_P450_CS"/>
</dbReference>
<evidence type="ECO:0000256" key="1">
    <source>
        <dbReference type="ARBA" id="ARBA00001971"/>
    </source>
</evidence>
<evidence type="ECO:0000256" key="11">
    <source>
        <dbReference type="SAM" id="Phobius"/>
    </source>
</evidence>
<keyword evidence="4 9" id="KW-0349">Heme</keyword>
<evidence type="ECO:0000256" key="7">
    <source>
        <dbReference type="ARBA" id="ARBA00023004"/>
    </source>
</evidence>
<dbReference type="InterPro" id="IPR002403">
    <property type="entry name" value="Cyt_P450_E_grp-IV"/>
</dbReference>
<accession>A0AAN6PQE2</accession>
<organism evidence="12 13">
    <name type="scientific">Parachaetomium inaequale</name>
    <dbReference type="NCBI Taxonomy" id="2588326"/>
    <lineage>
        <taxon>Eukaryota</taxon>
        <taxon>Fungi</taxon>
        <taxon>Dikarya</taxon>
        <taxon>Ascomycota</taxon>
        <taxon>Pezizomycotina</taxon>
        <taxon>Sordariomycetes</taxon>
        <taxon>Sordariomycetidae</taxon>
        <taxon>Sordariales</taxon>
        <taxon>Chaetomiaceae</taxon>
        <taxon>Parachaetomium</taxon>
    </lineage>
</organism>
<evidence type="ECO:0000256" key="10">
    <source>
        <dbReference type="RuleBase" id="RU000461"/>
    </source>
</evidence>
<keyword evidence="7 9" id="KW-0408">Iron</keyword>